<dbReference type="Bgee" id="ENSOANG00000029439">
    <property type="expression patterns" value="Expressed in testis and 4 other cell types or tissues"/>
</dbReference>
<gene>
    <name evidence="4" type="primary">LOC103170793</name>
</gene>
<dbReference type="Proteomes" id="UP000002279">
    <property type="component" value="Chromosome 14"/>
</dbReference>
<accession>A0A6I8PMZ2</accession>
<sequence>MTPRRGILNPLPSPLNPLRFSGQRLTVGGRWPRRFGRENGGNRWSRASPRRAPRLVARLASSRASPRRAPRLVTRLGPVLYQPLTATDLPTGSPLTLAFPPFYLPKPDVPRRPLLRPSAVRNSSIMTTNGENPSMKSDETIMKEQDAGAFQEEENEDLSGSQEDVERGQTSVADETETKNPGDIPSEMDEDYLGAEIQSLLDGFEGDTSKILPEVMKRLEQYIKSSLQVSTQNIGQHEQEKRDENKENSSQEFLNAFQYEDETVQIFEELYKSVTELLYQQSVSQQSGVNQDMLDAFKQKYDQFIKAIKKKKEKVILTNIQNEMEKMLTLQGKLLLDRQQQQEMATFQKFLQSMLF</sequence>
<dbReference type="GO" id="GO:0000795">
    <property type="term" value="C:synaptonemal complex"/>
    <property type="evidence" value="ECO:0000318"/>
    <property type="project" value="GO_Central"/>
</dbReference>
<dbReference type="PANTHER" id="PTHR19368:SF15">
    <property type="entry name" value="XLR_SYCP3_FAM9 DOMAIN-CONTAINING PROTEIN"/>
    <property type="match status" value="1"/>
</dbReference>
<dbReference type="PANTHER" id="PTHR19368">
    <property type="entry name" value="XLR/SCP3/FAM9"/>
    <property type="match status" value="1"/>
</dbReference>
<reference evidence="4" key="2">
    <citation type="submission" date="2025-08" db="UniProtKB">
        <authorList>
            <consortium name="Ensembl"/>
        </authorList>
    </citation>
    <scope>IDENTIFICATION</scope>
    <source>
        <strain evidence="4">Glennie</strain>
    </source>
</reference>
<dbReference type="GeneTree" id="ENSGT00390000000062"/>
<evidence type="ECO:0000313" key="4">
    <source>
        <dbReference type="Ensembl" id="ENSOANP00000053045.1"/>
    </source>
</evidence>
<dbReference type="Pfam" id="PF04803">
    <property type="entry name" value="Cor1"/>
    <property type="match status" value="1"/>
</dbReference>
<feature type="region of interest" description="Disordered" evidence="2">
    <location>
        <begin position="230"/>
        <end position="249"/>
    </location>
</feature>
<dbReference type="Ensembl" id="ENSOANT00000053423.1">
    <property type="protein sequence ID" value="ENSOANP00000053045.1"/>
    <property type="gene ID" value="ENSOANG00000029439.2"/>
</dbReference>
<dbReference type="InterPro" id="IPR051443">
    <property type="entry name" value="XLR/SYCP3"/>
</dbReference>
<name>A0A6I8PMZ2_ORNAN</name>
<feature type="domain" description="XLR/SYCP3/FAM9" evidence="3">
    <location>
        <begin position="212"/>
        <end position="331"/>
    </location>
</feature>
<evidence type="ECO:0000313" key="5">
    <source>
        <dbReference type="Proteomes" id="UP000002279"/>
    </source>
</evidence>
<reference evidence="4" key="3">
    <citation type="submission" date="2025-09" db="UniProtKB">
        <authorList>
            <consortium name="Ensembl"/>
        </authorList>
    </citation>
    <scope>IDENTIFICATION</scope>
    <source>
        <strain evidence="4">Glennie</strain>
    </source>
</reference>
<comment type="similarity">
    <text evidence="1">Belongs to the XLR/SYCP3 family.</text>
</comment>
<organism evidence="4 5">
    <name type="scientific">Ornithorhynchus anatinus</name>
    <name type="common">Duckbill platypus</name>
    <dbReference type="NCBI Taxonomy" id="9258"/>
    <lineage>
        <taxon>Eukaryota</taxon>
        <taxon>Metazoa</taxon>
        <taxon>Chordata</taxon>
        <taxon>Craniata</taxon>
        <taxon>Vertebrata</taxon>
        <taxon>Euteleostomi</taxon>
        <taxon>Mammalia</taxon>
        <taxon>Monotremata</taxon>
        <taxon>Ornithorhynchidae</taxon>
        <taxon>Ornithorhynchus</taxon>
    </lineage>
</organism>
<feature type="compositionally biased region" description="Polar residues" evidence="2">
    <location>
        <begin position="120"/>
        <end position="135"/>
    </location>
</feature>
<feature type="compositionally biased region" description="Basic and acidic residues" evidence="2">
    <location>
        <begin position="237"/>
        <end position="249"/>
    </location>
</feature>
<feature type="region of interest" description="Disordered" evidence="2">
    <location>
        <begin position="106"/>
        <end position="188"/>
    </location>
</feature>
<evidence type="ECO:0000259" key="3">
    <source>
        <dbReference type="Pfam" id="PF04803"/>
    </source>
</evidence>
<dbReference type="GO" id="GO:0007286">
    <property type="term" value="P:spermatid development"/>
    <property type="evidence" value="ECO:0000318"/>
    <property type="project" value="GO_Central"/>
</dbReference>
<feature type="compositionally biased region" description="Polar residues" evidence="2">
    <location>
        <begin position="158"/>
        <end position="173"/>
    </location>
</feature>
<dbReference type="InterPro" id="IPR006888">
    <property type="entry name" value="XLR/SYCP3/FAM9_dom"/>
</dbReference>
<feature type="compositionally biased region" description="Basic and acidic residues" evidence="2">
    <location>
        <begin position="136"/>
        <end position="146"/>
    </location>
</feature>
<proteinExistence type="inferred from homology"/>
<keyword evidence="5" id="KW-1185">Reference proteome</keyword>
<reference evidence="4 5" key="1">
    <citation type="journal article" date="2008" name="Nature">
        <title>Genome analysis of the platypus reveals unique signatures of evolution.</title>
        <authorList>
            <person name="Warren W.C."/>
            <person name="Hillier L.W."/>
            <person name="Marshall Graves J.A."/>
            <person name="Birney E."/>
            <person name="Ponting C.P."/>
            <person name="Grutzner F."/>
            <person name="Belov K."/>
            <person name="Miller W."/>
            <person name="Clarke L."/>
            <person name="Chinwalla A.T."/>
            <person name="Yang S.P."/>
            <person name="Heger A."/>
            <person name="Locke D.P."/>
            <person name="Miethke P."/>
            <person name="Waters P.D."/>
            <person name="Veyrunes F."/>
            <person name="Fulton L."/>
            <person name="Fulton B."/>
            <person name="Graves T."/>
            <person name="Wallis J."/>
            <person name="Puente X.S."/>
            <person name="Lopez-Otin C."/>
            <person name="Ordonez G.R."/>
            <person name="Eichler E.E."/>
            <person name="Chen L."/>
            <person name="Cheng Z."/>
            <person name="Deakin J.E."/>
            <person name="Alsop A."/>
            <person name="Thompson K."/>
            <person name="Kirby P."/>
            <person name="Papenfuss A.T."/>
            <person name="Wakefield M.J."/>
            <person name="Olender T."/>
            <person name="Lancet D."/>
            <person name="Huttley G.A."/>
            <person name="Smit A.F."/>
            <person name="Pask A."/>
            <person name="Temple-Smith P."/>
            <person name="Batzer M.A."/>
            <person name="Walker J.A."/>
            <person name="Konkel M.K."/>
            <person name="Harris R.S."/>
            <person name="Whittington C.M."/>
            <person name="Wong E.S."/>
            <person name="Gemmell N.J."/>
            <person name="Buschiazzo E."/>
            <person name="Vargas Jentzsch I.M."/>
            <person name="Merkel A."/>
            <person name="Schmitz J."/>
            <person name="Zemann A."/>
            <person name="Churakov G."/>
            <person name="Kriegs J.O."/>
            <person name="Brosius J."/>
            <person name="Murchison E.P."/>
            <person name="Sachidanandam R."/>
            <person name="Smith C."/>
            <person name="Hannon G.J."/>
            <person name="Tsend-Ayush E."/>
            <person name="McMillan D."/>
            <person name="Attenborough R."/>
            <person name="Rens W."/>
            <person name="Ferguson-Smith M."/>
            <person name="Lefevre C.M."/>
            <person name="Sharp J.A."/>
            <person name="Nicholas K.R."/>
            <person name="Ray D.A."/>
            <person name="Kube M."/>
            <person name="Reinhardt R."/>
            <person name="Pringle T.H."/>
            <person name="Taylor J."/>
            <person name="Jones R.C."/>
            <person name="Nixon B."/>
            <person name="Dacheux J.L."/>
            <person name="Niwa H."/>
            <person name="Sekita Y."/>
            <person name="Huang X."/>
            <person name="Stark A."/>
            <person name="Kheradpour P."/>
            <person name="Kellis M."/>
            <person name="Flicek P."/>
            <person name="Chen Y."/>
            <person name="Webber C."/>
            <person name="Hardison R."/>
            <person name="Nelson J."/>
            <person name="Hallsworth-Pepin K."/>
            <person name="Delehaunty K."/>
            <person name="Markovic C."/>
            <person name="Minx P."/>
            <person name="Feng Y."/>
            <person name="Kremitzki C."/>
            <person name="Mitreva M."/>
            <person name="Glasscock J."/>
            <person name="Wylie T."/>
            <person name="Wohldmann P."/>
            <person name="Thiru P."/>
            <person name="Nhan M.N."/>
            <person name="Pohl C.S."/>
            <person name="Smith S.M."/>
            <person name="Hou S."/>
            <person name="Nefedov M."/>
            <person name="de Jong P.J."/>
            <person name="Renfree M.B."/>
            <person name="Mardis E.R."/>
            <person name="Wilson R.K."/>
        </authorList>
    </citation>
    <scope>NUCLEOTIDE SEQUENCE [LARGE SCALE GENOMIC DNA]</scope>
    <source>
        <strain evidence="4 5">Glennie</strain>
    </source>
</reference>
<protein>
    <recommendedName>
        <fullName evidence="3">XLR/SYCP3/FAM9 domain-containing protein</fullName>
    </recommendedName>
</protein>
<dbReference type="GO" id="GO:0051321">
    <property type="term" value="P:meiotic cell cycle"/>
    <property type="evidence" value="ECO:0000318"/>
    <property type="project" value="GO_Central"/>
</dbReference>
<dbReference type="InParanoid" id="A0A6I8PMZ2"/>
<dbReference type="AlphaFoldDB" id="A0A6I8PMZ2"/>
<evidence type="ECO:0000256" key="1">
    <source>
        <dbReference type="ARBA" id="ARBA00010283"/>
    </source>
</evidence>
<evidence type="ECO:0000256" key="2">
    <source>
        <dbReference type="SAM" id="MobiDB-lite"/>
    </source>
</evidence>